<keyword evidence="2" id="KW-1185">Reference proteome</keyword>
<protein>
    <submittedName>
        <fullName evidence="1">Uncharacterized protein</fullName>
    </submittedName>
</protein>
<name>A0ABR7SUN3_9ACTN</name>
<gene>
    <name evidence="1" type="ORF">H9Y04_36170</name>
</gene>
<dbReference type="EMBL" id="JACTVJ010000023">
    <property type="protein sequence ID" value="MBC9717983.1"/>
    <property type="molecule type" value="Genomic_DNA"/>
</dbReference>
<dbReference type="Pfam" id="PF19674">
    <property type="entry name" value="DUF6177"/>
    <property type="match status" value="1"/>
</dbReference>
<reference evidence="1 2" key="1">
    <citation type="submission" date="2020-08" db="EMBL/GenBank/DDBJ databases">
        <title>Genemic of Streptomyces polyaspartic.</title>
        <authorList>
            <person name="Liu W."/>
        </authorList>
    </citation>
    <scope>NUCLEOTIDE SEQUENCE [LARGE SCALE GENOMIC DNA]</scope>
    <source>
        <strain evidence="1 2">TRM66268-LWL</strain>
    </source>
</reference>
<dbReference type="RefSeq" id="WP_187818427.1">
    <property type="nucleotide sequence ID" value="NZ_JACTVJ010000023.1"/>
</dbReference>
<evidence type="ECO:0000313" key="1">
    <source>
        <dbReference type="EMBL" id="MBC9717983.1"/>
    </source>
</evidence>
<dbReference type="InterPro" id="IPR046175">
    <property type="entry name" value="DUF6177"/>
</dbReference>
<dbReference type="Proteomes" id="UP000642284">
    <property type="component" value="Unassembled WGS sequence"/>
</dbReference>
<accession>A0ABR7SUN3</accession>
<sequence length="143" mass="15780">MSIPDGVTAHAVSPDAPAAADIITEKAIVVIQDRPVVAATTWLTDIIRTAVEVERELQIVTPPGTRLTLPTRTLLDRMPTRWVVRDVHCGYYDGLTGAVLHWHEGHFTPLLDNNGKPQLADAYRPQPDGNSHRQLLLADSVYE</sequence>
<organism evidence="1 2">
    <name type="scientific">Streptomyces polyasparticus</name>
    <dbReference type="NCBI Taxonomy" id="2767826"/>
    <lineage>
        <taxon>Bacteria</taxon>
        <taxon>Bacillati</taxon>
        <taxon>Actinomycetota</taxon>
        <taxon>Actinomycetes</taxon>
        <taxon>Kitasatosporales</taxon>
        <taxon>Streptomycetaceae</taxon>
        <taxon>Streptomyces</taxon>
    </lineage>
</organism>
<comment type="caution">
    <text evidence="1">The sequence shown here is derived from an EMBL/GenBank/DDBJ whole genome shotgun (WGS) entry which is preliminary data.</text>
</comment>
<proteinExistence type="predicted"/>
<evidence type="ECO:0000313" key="2">
    <source>
        <dbReference type="Proteomes" id="UP000642284"/>
    </source>
</evidence>